<gene>
    <name evidence="2" type="ORF">SAMN05444354_103371</name>
</gene>
<evidence type="ECO:0000313" key="2">
    <source>
        <dbReference type="EMBL" id="SEL03756.1"/>
    </source>
</evidence>
<keyword evidence="3" id="KW-1185">Reference proteome</keyword>
<dbReference type="EMBL" id="FOAP01000003">
    <property type="protein sequence ID" value="SEL03756.1"/>
    <property type="molecule type" value="Genomic_DNA"/>
</dbReference>
<name>A0A1H7LXS1_STIAU</name>
<reference evidence="3" key="1">
    <citation type="submission" date="2016-10" db="EMBL/GenBank/DDBJ databases">
        <authorList>
            <person name="Varghese N."/>
            <person name="Submissions S."/>
        </authorList>
    </citation>
    <scope>NUCLEOTIDE SEQUENCE [LARGE SCALE GENOMIC DNA]</scope>
    <source>
        <strain evidence="3">DSM 17044</strain>
    </source>
</reference>
<evidence type="ECO:0000313" key="3">
    <source>
        <dbReference type="Proteomes" id="UP000182719"/>
    </source>
</evidence>
<dbReference type="Proteomes" id="UP000182719">
    <property type="component" value="Unassembled WGS sequence"/>
</dbReference>
<accession>A0A1H7LXS1</accession>
<dbReference type="AlphaFoldDB" id="A0A1H7LXS1"/>
<sequence length="516" mass="54985">MPDHQPSVSSRKRGQALVLACLSLLLLALMSVLSFNLGHALREKTRLQQHSDSMAYSMAVLEARALNYFAVSNRSIAASYAAMNSVQGYLAAATVSGDLMSAGKKSFYVVAAEEALLCVACRFTCSHCKHIADAIDVAGDFGDEADDYYEKAKDLDEAGSKALERLDDMVDAIHRSQRDVFDKTAAALADGSSSGLSKLRTINAPTSTQLNGGVGGLNKSEFTCVIDGKTCTGTGKPANTSVKKLAAVMTEVANASRPAWAANRGHPMTYLNPQYMQKLTRGIQKQGMSAVQGHHAGGKTAKSGGDGDVHSGSDMNNSGAVIASHEKGRVITPMYKHVVAGVGSYNTEVIAKDGGGSHKGSDAHNDSADHKFEGVNTQDLMACAAEGNCFMQFRADPDRTHDFGQPRVYSYVTQKLRTDSVGKAPWQLNDSAKVTFKHGDQGEGTVELAADEGAAVSKALVYYHRLRSWKEQPNLFGPFWRAKLHPFASGSEAANVLQKAGNSDSAEMANAPNIPL</sequence>
<protein>
    <submittedName>
        <fullName evidence="2">Putative Flp pilus-assembly TadE/G-like</fullName>
    </submittedName>
</protein>
<evidence type="ECO:0000256" key="1">
    <source>
        <dbReference type="SAM" id="MobiDB-lite"/>
    </source>
</evidence>
<feature type="region of interest" description="Disordered" evidence="1">
    <location>
        <begin position="286"/>
        <end position="319"/>
    </location>
</feature>
<organism evidence="2 3">
    <name type="scientific">Stigmatella aurantiaca</name>
    <dbReference type="NCBI Taxonomy" id="41"/>
    <lineage>
        <taxon>Bacteria</taxon>
        <taxon>Pseudomonadati</taxon>
        <taxon>Myxococcota</taxon>
        <taxon>Myxococcia</taxon>
        <taxon>Myxococcales</taxon>
        <taxon>Cystobacterineae</taxon>
        <taxon>Archangiaceae</taxon>
        <taxon>Stigmatella</taxon>
    </lineage>
</organism>
<proteinExistence type="predicted"/>